<dbReference type="PROSITE" id="PS50082">
    <property type="entry name" value="WD_REPEATS_2"/>
    <property type="match status" value="3"/>
</dbReference>
<evidence type="ECO:0000256" key="5">
    <source>
        <dbReference type="ARBA" id="ARBA00022737"/>
    </source>
</evidence>
<evidence type="ECO:0000256" key="1">
    <source>
        <dbReference type="ARBA" id="ARBA00004906"/>
    </source>
</evidence>
<dbReference type="SUPFAM" id="SSF50978">
    <property type="entry name" value="WD40 repeat-like"/>
    <property type="match status" value="1"/>
</dbReference>
<dbReference type="EMBL" id="DS985247">
    <property type="protein sequence ID" value="EDV23322.1"/>
    <property type="molecule type" value="Genomic_DNA"/>
</dbReference>
<dbReference type="PROSITE" id="PS00678">
    <property type="entry name" value="WD_REPEATS_1"/>
    <property type="match status" value="2"/>
</dbReference>
<dbReference type="GO" id="GO:1990757">
    <property type="term" value="F:ubiquitin ligase activator activity"/>
    <property type="evidence" value="ECO:0000318"/>
    <property type="project" value="GO_Central"/>
</dbReference>
<dbReference type="AlphaFoldDB" id="B3S1N1"/>
<gene>
    <name evidence="12" type="ORF">TRIADDRAFT_64056</name>
</gene>
<dbReference type="InterPro" id="IPR036322">
    <property type="entry name" value="WD40_repeat_dom_sf"/>
</dbReference>
<evidence type="ECO:0000256" key="6">
    <source>
        <dbReference type="ARBA" id="ARBA00022776"/>
    </source>
</evidence>
<evidence type="ECO:0000256" key="2">
    <source>
        <dbReference type="ARBA" id="ARBA00006445"/>
    </source>
</evidence>
<keyword evidence="6" id="KW-0498">Mitosis</keyword>
<feature type="domain" description="CDC20/Fizzy WD40" evidence="11">
    <location>
        <begin position="29"/>
        <end position="319"/>
    </location>
</feature>
<dbReference type="InterPro" id="IPR019775">
    <property type="entry name" value="WD40_repeat_CS"/>
</dbReference>
<evidence type="ECO:0000256" key="7">
    <source>
        <dbReference type="ARBA" id="ARBA00023306"/>
    </source>
</evidence>
<dbReference type="Pfam" id="PF24807">
    <property type="entry name" value="WD40_CDC20-Fz"/>
    <property type="match status" value="1"/>
</dbReference>
<dbReference type="FunFam" id="2.130.10.10:FF:000025">
    <property type="entry name" value="FIZZY-related 2 isoform 1"/>
    <property type="match status" value="1"/>
</dbReference>
<evidence type="ECO:0000256" key="3">
    <source>
        <dbReference type="ARBA" id="ARBA00022574"/>
    </source>
</evidence>
<evidence type="ECO:0000256" key="8">
    <source>
        <dbReference type="ARBA" id="ARBA00073600"/>
    </source>
</evidence>
<dbReference type="InterPro" id="IPR033010">
    <property type="entry name" value="Cdc20/Fizzy"/>
</dbReference>
<organism evidence="12 13">
    <name type="scientific">Trichoplax adhaerens</name>
    <name type="common">Trichoplax reptans</name>
    <dbReference type="NCBI Taxonomy" id="10228"/>
    <lineage>
        <taxon>Eukaryota</taxon>
        <taxon>Metazoa</taxon>
        <taxon>Placozoa</taxon>
        <taxon>Uniplacotomia</taxon>
        <taxon>Trichoplacea</taxon>
        <taxon>Trichoplacidae</taxon>
        <taxon>Trichoplax</taxon>
    </lineage>
</organism>
<keyword evidence="13" id="KW-1185">Reference proteome</keyword>
<accession>B3S1N1</accession>
<dbReference type="PANTHER" id="PTHR19918:SF1">
    <property type="entry name" value="FIZZY-RELATED PROTEIN HOMOLOG"/>
    <property type="match status" value="1"/>
</dbReference>
<evidence type="ECO:0000256" key="10">
    <source>
        <dbReference type="PROSITE-ProRule" id="PRU00221"/>
    </source>
</evidence>
<dbReference type="OrthoDB" id="10263272at2759"/>
<dbReference type="RefSeq" id="XP_002114232.1">
    <property type="nucleotide sequence ID" value="XM_002114196.1"/>
</dbReference>
<evidence type="ECO:0000256" key="9">
    <source>
        <dbReference type="ARBA" id="ARBA00081406"/>
    </source>
</evidence>
<keyword evidence="7" id="KW-0131">Cell cycle</keyword>
<evidence type="ECO:0000313" key="12">
    <source>
        <dbReference type="EMBL" id="EDV23322.1"/>
    </source>
</evidence>
<dbReference type="HOGENOM" id="CLU_014831_1_0_1"/>
<dbReference type="PROSITE" id="PS50294">
    <property type="entry name" value="WD_REPEATS_REGION"/>
    <property type="match status" value="3"/>
</dbReference>
<dbReference type="GeneID" id="6755445"/>
<dbReference type="GO" id="GO:0010997">
    <property type="term" value="F:anaphase-promoting complex binding"/>
    <property type="evidence" value="ECO:0000318"/>
    <property type="project" value="GO_Central"/>
</dbReference>
<dbReference type="Proteomes" id="UP000009022">
    <property type="component" value="Unassembled WGS sequence"/>
</dbReference>
<dbReference type="InParanoid" id="B3S1N1"/>
<dbReference type="Gene3D" id="2.130.10.10">
    <property type="entry name" value="YVTN repeat-like/Quinoprotein amine dehydrogenase"/>
    <property type="match status" value="1"/>
</dbReference>
<dbReference type="SMART" id="SM00320">
    <property type="entry name" value="WD40"/>
    <property type="match status" value="7"/>
</dbReference>
<keyword evidence="5" id="KW-0677">Repeat</keyword>
<protein>
    <recommendedName>
        <fullName evidence="8">Fizzy-related protein homolog</fullName>
    </recommendedName>
    <alternativeName>
        <fullName evidence="9">Cdh1/Hct1 homolog</fullName>
    </alternativeName>
</protein>
<feature type="repeat" description="WD" evidence="10">
    <location>
        <begin position="158"/>
        <end position="199"/>
    </location>
</feature>
<comment type="pathway">
    <text evidence="1">Protein modification; protein ubiquitination.</text>
</comment>
<sequence length="342" mass="38070">MYNCVIANEVLGTRAEPPRKIPKAPYKVLDAPDLQDDFYLNLVDWSPQNVLSVGLGTCVYLWSANNGQVTKLCDFQSEGDSVTSVSWTEKGNHIAVGTQRGYIHIWDVTVSRLIALLDGHTARVGTLAWNNDLLYSGSRDKCIFQRDLRTPCSITRKLRAHKQEVCGLKWSSDRQYLASGGNDNKLFIWNLSAETPIQTYADHEAAVKAIAWSPHQHGLLASGGGTADRCIRFRNILTNQSINCIDTGSQVCNLAWSKYTNELVSTHGYSKNHIVIWKYPSLSKVAELSGHTYRVLYLSVSPEGESIVTGAGDETLRFWNVFCKPKASKESKSLLNPFPCAR</sequence>
<dbReference type="CTD" id="6755445"/>
<dbReference type="InterPro" id="IPR056150">
    <property type="entry name" value="WD40_CDC20-Fz"/>
</dbReference>
<dbReference type="STRING" id="10228.B3S1N1"/>
<dbReference type="InterPro" id="IPR015943">
    <property type="entry name" value="WD40/YVTN_repeat-like_dom_sf"/>
</dbReference>
<name>B3S1N1_TRIAD</name>
<dbReference type="KEGG" id="tad:TRIADDRAFT_64056"/>
<feature type="repeat" description="WD" evidence="10">
    <location>
        <begin position="75"/>
        <end position="116"/>
    </location>
</feature>
<dbReference type="PhylomeDB" id="B3S1N1"/>
<comment type="similarity">
    <text evidence="2">Belongs to the WD repeat CDC20/Fizzy family.</text>
</comment>
<dbReference type="GO" id="GO:1905786">
    <property type="term" value="P:positive regulation of anaphase-promoting complex-dependent catabolic process"/>
    <property type="evidence" value="ECO:0000318"/>
    <property type="project" value="GO_Central"/>
</dbReference>
<evidence type="ECO:0000256" key="4">
    <source>
        <dbReference type="ARBA" id="ARBA00022618"/>
    </source>
</evidence>
<evidence type="ECO:0000313" key="13">
    <source>
        <dbReference type="Proteomes" id="UP000009022"/>
    </source>
</evidence>
<proteinExistence type="inferred from homology"/>
<dbReference type="OMA" id="WNVFPGP"/>
<keyword evidence="4" id="KW-0132">Cell division</keyword>
<dbReference type="PANTHER" id="PTHR19918">
    <property type="entry name" value="CELL DIVISION CYCLE 20 CDC20 FIZZY -RELATED"/>
    <property type="match status" value="1"/>
</dbReference>
<dbReference type="GO" id="GO:0031145">
    <property type="term" value="P:anaphase-promoting complex-dependent catabolic process"/>
    <property type="evidence" value="ECO:0000318"/>
    <property type="project" value="GO_Central"/>
</dbReference>
<keyword evidence="3 10" id="KW-0853">WD repeat</keyword>
<dbReference type="InterPro" id="IPR001680">
    <property type="entry name" value="WD40_rpt"/>
</dbReference>
<reference evidence="12 13" key="1">
    <citation type="journal article" date="2008" name="Nature">
        <title>The Trichoplax genome and the nature of placozoans.</title>
        <authorList>
            <person name="Srivastava M."/>
            <person name="Begovic E."/>
            <person name="Chapman J."/>
            <person name="Putnam N.H."/>
            <person name="Hellsten U."/>
            <person name="Kawashima T."/>
            <person name="Kuo A."/>
            <person name="Mitros T."/>
            <person name="Salamov A."/>
            <person name="Carpenter M.L."/>
            <person name="Signorovitch A.Y."/>
            <person name="Moreno M.A."/>
            <person name="Kamm K."/>
            <person name="Grimwood J."/>
            <person name="Schmutz J."/>
            <person name="Shapiro H."/>
            <person name="Grigoriev I.V."/>
            <person name="Buss L.W."/>
            <person name="Schierwater B."/>
            <person name="Dellaporta S.L."/>
            <person name="Rokhsar D.S."/>
        </authorList>
    </citation>
    <scope>NUCLEOTIDE SEQUENCE [LARGE SCALE GENOMIC DNA]</scope>
    <source>
        <strain evidence="12 13">Grell-BS-1999</strain>
    </source>
</reference>
<feature type="repeat" description="WD" evidence="10">
    <location>
        <begin position="288"/>
        <end position="321"/>
    </location>
</feature>
<dbReference type="GO" id="GO:0051301">
    <property type="term" value="P:cell division"/>
    <property type="evidence" value="ECO:0007669"/>
    <property type="project" value="UniProtKB-KW"/>
</dbReference>
<dbReference type="eggNOG" id="KOG0305">
    <property type="taxonomic scope" value="Eukaryota"/>
</dbReference>
<dbReference type="GO" id="GO:0005680">
    <property type="term" value="C:anaphase-promoting complex"/>
    <property type="evidence" value="ECO:0000318"/>
    <property type="project" value="GO_Central"/>
</dbReference>
<dbReference type="FunCoup" id="B3S1N1">
    <property type="interactions" value="1628"/>
</dbReference>
<evidence type="ECO:0000259" key="11">
    <source>
        <dbReference type="Pfam" id="PF24807"/>
    </source>
</evidence>